<reference evidence="2 3" key="1">
    <citation type="submission" date="2016-03" db="EMBL/GenBank/DDBJ databases">
        <authorList>
            <person name="Ploux O."/>
        </authorList>
    </citation>
    <scope>NUCLEOTIDE SEQUENCE [LARGE SCALE GENOMIC DNA]</scope>
    <source>
        <strain evidence="2 3">R0</strain>
    </source>
</reference>
<evidence type="ECO:0000313" key="3">
    <source>
        <dbReference type="Proteomes" id="UP000075320"/>
    </source>
</evidence>
<evidence type="ECO:0000313" key="2">
    <source>
        <dbReference type="EMBL" id="KYG65684.1"/>
    </source>
</evidence>
<comment type="caution">
    <text evidence="2">The sequence shown here is derived from an EMBL/GenBank/DDBJ whole genome shotgun (WGS) entry which is preliminary data.</text>
</comment>
<dbReference type="EMBL" id="LUKE01000001">
    <property type="protein sequence ID" value="KYG65684.1"/>
    <property type="molecule type" value="Genomic_DNA"/>
</dbReference>
<feature type="chain" id="PRO_5007573432" evidence="1">
    <location>
        <begin position="24"/>
        <end position="63"/>
    </location>
</feature>
<name>A0A150WMT4_BDEBC</name>
<keyword evidence="3" id="KW-1185">Reference proteome</keyword>
<protein>
    <submittedName>
        <fullName evidence="2">Uncharacterized protein</fullName>
    </submittedName>
</protein>
<organism evidence="2 3">
    <name type="scientific">Bdellovibrio bacteriovorus</name>
    <dbReference type="NCBI Taxonomy" id="959"/>
    <lineage>
        <taxon>Bacteria</taxon>
        <taxon>Pseudomonadati</taxon>
        <taxon>Bdellovibrionota</taxon>
        <taxon>Bdellovibrionia</taxon>
        <taxon>Bdellovibrionales</taxon>
        <taxon>Pseudobdellovibrionaceae</taxon>
        <taxon>Bdellovibrio</taxon>
    </lineage>
</organism>
<gene>
    <name evidence="2" type="ORF">AZI86_01000</name>
</gene>
<feature type="signal peptide" evidence="1">
    <location>
        <begin position="1"/>
        <end position="23"/>
    </location>
</feature>
<evidence type="ECO:0000256" key="1">
    <source>
        <dbReference type="SAM" id="SignalP"/>
    </source>
</evidence>
<dbReference type="AlphaFoldDB" id="A0A150WMT4"/>
<proteinExistence type="predicted"/>
<accession>A0A150WMT4</accession>
<dbReference type="Proteomes" id="UP000075320">
    <property type="component" value="Unassembled WGS sequence"/>
</dbReference>
<keyword evidence="1" id="KW-0732">Signal</keyword>
<sequence>MTYRKAKLRIFGLIGKKRFCALAALSAADSGFRKKIEMGLVKIFYLHLKCLKLRHKSPKNDKK</sequence>